<organism evidence="1 2">
    <name type="scientific">Pantoea coffeiphila</name>
    <dbReference type="NCBI Taxonomy" id="1465635"/>
    <lineage>
        <taxon>Bacteria</taxon>
        <taxon>Pseudomonadati</taxon>
        <taxon>Pseudomonadota</taxon>
        <taxon>Gammaproteobacteria</taxon>
        <taxon>Enterobacterales</taxon>
        <taxon>Erwiniaceae</taxon>
        <taxon>Pantoea</taxon>
    </lineage>
</organism>
<sequence length="713" mass="78991">MLAAGSVGLFSQWAQASSDMGSCPWSAKGCLISSPPVLDIGNDTRDNLLRLLGEKKAFPLPVLPESIDVVHSRNYYFAPHLSEWYDHMQDEAAQDASVAELPLAMQARQIGVDDALLDGFRQQSDGLEDRHVSNTLDSVEQFYRALLAETSLTPEQRQSLALARLKVNGSAEAQAAITALNYPENTVAGQFQHYLLAANQFYAGDYAAAATAFTALSAGQQPWLAETASYMLMRTGLNRSSANASGMYGDFDVKNIDKAAATEALNQAQAYLQKWPDGLYAESARGMLRRINWYLEGWDSLAQESEQALKQAGSVESLISLIAEVDDKLLSKDLTRNEAYFLNAPDAPLLTFTQTLRLMRSTECDGKAPCVDRAYLEQIKPIFDRGQQLPLWQYLTLLLAEQKQDYATVLDAIKPVESLPEHDILAFSQQVLYGDVLMDQKNWDAARQHWLHLLTIAKDKEQQQMLQAMLAATLVNSGQTGQIFAADSPVTNLRYRSLVLKKLATPDLLRQQVKEGSSSEEKTIALHTLLVKDLIAGRYGDWLQDKALGSHITQPLVDNSFSDVDLTVFNWTGEKAEPGYRCASLEQTVSTLNARSDDPHALNCLGEFFRTTQAKVDSWPEQDGTLALGAAVGEGSGGVPNRQAYYTQVIQNPRAEPEDKSFALYRAVMCYAPSGYNDCGGKDAEPTARKGWFNRLKADYRGGPWAQRLKYYW</sequence>
<dbReference type="Proteomes" id="UP000239181">
    <property type="component" value="Unassembled WGS sequence"/>
</dbReference>
<reference evidence="1 2" key="1">
    <citation type="submission" date="2017-10" db="EMBL/GenBank/DDBJ databases">
        <title>Draft genome of two endophytic bacteria isolated from 'guarana' Paullinia cupana (Mart.) Ducke.</title>
        <authorList>
            <person name="Siqueira K.A."/>
            <person name="Liotti R.G."/>
            <person name="Mendes T.A."/>
            <person name="Soares M.A."/>
        </authorList>
    </citation>
    <scope>NUCLEOTIDE SEQUENCE [LARGE SCALE GENOMIC DNA]</scope>
    <source>
        <strain evidence="1 2">342</strain>
    </source>
</reference>
<evidence type="ECO:0000313" key="1">
    <source>
        <dbReference type="EMBL" id="PRD15884.1"/>
    </source>
</evidence>
<dbReference type="EMBL" id="PDET01000005">
    <property type="protein sequence ID" value="PRD15884.1"/>
    <property type="molecule type" value="Genomic_DNA"/>
</dbReference>
<evidence type="ECO:0008006" key="3">
    <source>
        <dbReference type="Google" id="ProtNLM"/>
    </source>
</evidence>
<evidence type="ECO:0000313" key="2">
    <source>
        <dbReference type="Proteomes" id="UP000239181"/>
    </source>
</evidence>
<name>A0A2S9IDS0_9GAMM</name>
<protein>
    <recommendedName>
        <fullName evidence="3">Outer membrane assembly lipoprotein YfiO</fullName>
    </recommendedName>
</protein>
<proteinExistence type="predicted"/>
<gene>
    <name evidence="1" type="ORF">CQW29_09095</name>
</gene>
<dbReference type="OrthoDB" id="5583261at2"/>
<accession>A0A2S9IDS0</accession>
<comment type="caution">
    <text evidence="1">The sequence shown here is derived from an EMBL/GenBank/DDBJ whole genome shotgun (WGS) entry which is preliminary data.</text>
</comment>
<keyword evidence="2" id="KW-1185">Reference proteome</keyword>
<dbReference type="AlphaFoldDB" id="A0A2S9IDS0"/>